<evidence type="ECO:0000313" key="4">
    <source>
        <dbReference type="Proteomes" id="UP000663829"/>
    </source>
</evidence>
<dbReference type="OrthoDB" id="408760at2759"/>
<dbReference type="GO" id="GO:0004622">
    <property type="term" value="F:phosphatidylcholine lysophospholipase activity"/>
    <property type="evidence" value="ECO:0007669"/>
    <property type="project" value="TreeGrafter"/>
</dbReference>
<dbReference type="InterPro" id="IPR036514">
    <property type="entry name" value="SGNH_hydro_sf"/>
</dbReference>
<keyword evidence="4" id="KW-1185">Reference proteome</keyword>
<dbReference type="EMBL" id="CAJNOQ010010555">
    <property type="protein sequence ID" value="CAF1255001.1"/>
    <property type="molecule type" value="Genomic_DNA"/>
</dbReference>
<dbReference type="Gene3D" id="3.40.50.1110">
    <property type="entry name" value="SGNH hydrolase"/>
    <property type="match status" value="1"/>
</dbReference>
<dbReference type="EMBL" id="CAJOBC010016149">
    <property type="protein sequence ID" value="CAF4026638.1"/>
    <property type="molecule type" value="Genomic_DNA"/>
</dbReference>
<feature type="domain" description="SGNH hydrolase-type esterase" evidence="1">
    <location>
        <begin position="19"/>
        <end position="206"/>
    </location>
</feature>
<reference evidence="2" key="1">
    <citation type="submission" date="2021-02" db="EMBL/GenBank/DDBJ databases">
        <authorList>
            <person name="Nowell W R."/>
        </authorList>
    </citation>
    <scope>NUCLEOTIDE SEQUENCE</scope>
</reference>
<dbReference type="Pfam" id="PF13472">
    <property type="entry name" value="Lipase_GDSL_2"/>
    <property type="match status" value="1"/>
</dbReference>
<protein>
    <recommendedName>
        <fullName evidence="1">SGNH hydrolase-type esterase domain-containing protein</fullName>
    </recommendedName>
</protein>
<evidence type="ECO:0000313" key="2">
    <source>
        <dbReference type="EMBL" id="CAF1255001.1"/>
    </source>
</evidence>
<dbReference type="AlphaFoldDB" id="A0A815AAW8"/>
<evidence type="ECO:0000313" key="3">
    <source>
        <dbReference type="EMBL" id="CAF4026638.1"/>
    </source>
</evidence>
<evidence type="ECO:0000259" key="1">
    <source>
        <dbReference type="Pfam" id="PF13472"/>
    </source>
</evidence>
<dbReference type="CDD" id="cd00229">
    <property type="entry name" value="SGNH_hydrolase"/>
    <property type="match status" value="1"/>
</dbReference>
<dbReference type="PANTHER" id="PTHR30383">
    <property type="entry name" value="THIOESTERASE 1/PROTEASE 1/LYSOPHOSPHOLIPASE L1"/>
    <property type="match status" value="1"/>
</dbReference>
<organism evidence="2 4">
    <name type="scientific">Didymodactylos carnosus</name>
    <dbReference type="NCBI Taxonomy" id="1234261"/>
    <lineage>
        <taxon>Eukaryota</taxon>
        <taxon>Metazoa</taxon>
        <taxon>Spiralia</taxon>
        <taxon>Gnathifera</taxon>
        <taxon>Rotifera</taxon>
        <taxon>Eurotatoria</taxon>
        <taxon>Bdelloidea</taxon>
        <taxon>Philodinida</taxon>
        <taxon>Philodinidae</taxon>
        <taxon>Didymodactylos</taxon>
    </lineage>
</organism>
<dbReference type="PANTHER" id="PTHR30383:SF5">
    <property type="entry name" value="SGNH HYDROLASE-TYPE ESTERASE DOMAIN-CONTAINING PROTEIN"/>
    <property type="match status" value="1"/>
</dbReference>
<comment type="caution">
    <text evidence="2">The sequence shown here is derived from an EMBL/GenBank/DDBJ whole genome shotgun (WGS) entry which is preliminary data.</text>
</comment>
<name>A0A815AAW8_9BILA</name>
<proteinExistence type="predicted"/>
<dbReference type="InterPro" id="IPR051532">
    <property type="entry name" value="Ester_Hydrolysis_Enzymes"/>
</dbReference>
<dbReference type="SUPFAM" id="SSF52266">
    <property type="entry name" value="SGNH hydrolase"/>
    <property type="match status" value="1"/>
</dbReference>
<accession>A0A815AAW8</accession>
<dbReference type="InterPro" id="IPR013830">
    <property type="entry name" value="SGNH_hydro"/>
</dbReference>
<gene>
    <name evidence="2" type="ORF">GPM918_LOCUS26320</name>
    <name evidence="3" type="ORF">SRO942_LOCUS26441</name>
</gene>
<dbReference type="Proteomes" id="UP000681722">
    <property type="component" value="Unassembled WGS sequence"/>
</dbReference>
<sequence length="219" mass="24946">MSRVIITMLKSVNVVRFLAFGASLTEGFYNYGMLYHPYTLKLESLLKSHYASLDPNMQIEVVNQGLSGEAVLETMQNRLEQVLANQTTKFDWVLIFAGTNDTMRDQAEAKDVLGGLQAMYNNCLKTGAKVLAMTLPETEISLNSPLDKSRQELNKLLRQTYLLSSNMNKVILLDVEKQLPYHSMTKQEQERIWDDGLHLKPEGYDRLGEMIFNALKAYL</sequence>
<dbReference type="Proteomes" id="UP000663829">
    <property type="component" value="Unassembled WGS sequence"/>
</dbReference>